<keyword evidence="3" id="KW-0812">Transmembrane</keyword>
<feature type="transmembrane region" description="Helical" evidence="3">
    <location>
        <begin position="532"/>
        <end position="549"/>
    </location>
</feature>
<feature type="transmembrane region" description="Helical" evidence="3">
    <location>
        <begin position="581"/>
        <end position="598"/>
    </location>
</feature>
<keyword evidence="3" id="KW-1133">Transmembrane helix</keyword>
<feature type="compositionally biased region" description="Pro residues" evidence="2">
    <location>
        <begin position="184"/>
        <end position="194"/>
    </location>
</feature>
<dbReference type="AlphaFoldDB" id="A0A7W8YBU4"/>
<feature type="transmembrane region" description="Helical" evidence="3">
    <location>
        <begin position="556"/>
        <end position="575"/>
    </location>
</feature>
<evidence type="ECO:0000313" key="5">
    <source>
        <dbReference type="Proteomes" id="UP000523863"/>
    </source>
</evidence>
<feature type="compositionally biased region" description="Low complexity" evidence="2">
    <location>
        <begin position="157"/>
        <end position="183"/>
    </location>
</feature>
<comment type="caution">
    <text evidence="4">The sequence shown here is derived from an EMBL/GenBank/DDBJ whole genome shotgun (WGS) entry which is preliminary data.</text>
</comment>
<keyword evidence="5" id="KW-1185">Reference proteome</keyword>
<sequence length="620" mass="67407">MTKQREDDDAVSPALARLREAVPTETPQNDEKVGQSERVEKATVRDDVKSSGTKSSDAESNKDSDNQESKRIADLSGDGLSSWLDNIEVPTPVEISSRVGRWRARRAAEKALERKNIEAVRAKAAAREEAAAAARARAEEERLARLATLTGPIEKVPAPASDAPKSTAPASKPTSASATAPAAAPAPAPAPAPALAPVQRTAPPRTSTPNRIANDAQHLDRSGARRRTEPVDKRRQEDDLAHLVEEAREAVLQRNQTIPGVKKSEDQVSAEANAAKAAEKPKPRRRNPLMDQRIAEQLAQEEQAQAQRPVSRAVLQPTARPHQPVWEIETVPATVYVAPYNLPSKAPNPKPELKDFIRRLVVTLVILASAAVAFIRLGIFGGPGVHDREFSPYDPNVSLLSMGTVAYLLWGLIYLWLVVYAGYQWTRDEASSLRQRRLGYPVAAAAMLGALWLVFAGQGSDGYGMLASLAMVGVLVYCLNVLNQHTARTRDERVAVDGPVGLFLGFGLTVAAMNVAIFLTTHNIKFLLPGEWWAALVVVGMTWLAATLTMTERGRIVMALGYGFGLFWIMTSRLFGSNSSALVAILAGMCGFIVVLATENRRYQISHAERRALRGKPTEF</sequence>
<feature type="region of interest" description="Disordered" evidence="2">
    <location>
        <begin position="255"/>
        <end position="287"/>
    </location>
</feature>
<feature type="coiled-coil region" evidence="1">
    <location>
        <begin position="105"/>
        <end position="143"/>
    </location>
</feature>
<organism evidence="4 5">
    <name type="scientific">Neomicrococcus lactis</name>
    <dbReference type="NCBI Taxonomy" id="732241"/>
    <lineage>
        <taxon>Bacteria</taxon>
        <taxon>Bacillati</taxon>
        <taxon>Actinomycetota</taxon>
        <taxon>Actinomycetes</taxon>
        <taxon>Micrococcales</taxon>
        <taxon>Micrococcaceae</taxon>
        <taxon>Neomicrococcus</taxon>
    </lineage>
</organism>
<gene>
    <name evidence="4" type="ORF">BKA12_001596</name>
</gene>
<evidence type="ECO:0000256" key="3">
    <source>
        <dbReference type="SAM" id="Phobius"/>
    </source>
</evidence>
<protein>
    <submittedName>
        <fullName evidence="4">MFS family permease</fullName>
    </submittedName>
</protein>
<evidence type="ECO:0000256" key="1">
    <source>
        <dbReference type="SAM" id="Coils"/>
    </source>
</evidence>
<accession>A0A7W8YBU4</accession>
<dbReference type="EMBL" id="JACHBL010000001">
    <property type="protein sequence ID" value="MBB5598516.1"/>
    <property type="molecule type" value="Genomic_DNA"/>
</dbReference>
<reference evidence="4 5" key="1">
    <citation type="submission" date="2020-08" db="EMBL/GenBank/DDBJ databases">
        <title>Sequencing the genomes of 1000 actinobacteria strains.</title>
        <authorList>
            <person name="Klenk H.-P."/>
        </authorList>
    </citation>
    <scope>NUCLEOTIDE SEQUENCE [LARGE SCALE GENOMIC DNA]</scope>
    <source>
        <strain evidence="4 5">DSM 23694</strain>
    </source>
</reference>
<keyword evidence="3" id="KW-0472">Membrane</keyword>
<feature type="transmembrane region" description="Helical" evidence="3">
    <location>
        <begin position="438"/>
        <end position="457"/>
    </location>
</feature>
<dbReference type="Proteomes" id="UP000523863">
    <property type="component" value="Unassembled WGS sequence"/>
</dbReference>
<name>A0A7W8YBU4_9MICC</name>
<dbReference type="RefSeq" id="WP_183642317.1">
    <property type="nucleotide sequence ID" value="NZ_JACHBL010000001.1"/>
</dbReference>
<feature type="compositionally biased region" description="Basic and acidic residues" evidence="2">
    <location>
        <begin position="29"/>
        <end position="49"/>
    </location>
</feature>
<feature type="region of interest" description="Disordered" evidence="2">
    <location>
        <begin position="148"/>
        <end position="236"/>
    </location>
</feature>
<feature type="region of interest" description="Disordered" evidence="2">
    <location>
        <begin position="1"/>
        <end position="88"/>
    </location>
</feature>
<keyword evidence="1" id="KW-0175">Coiled coil</keyword>
<proteinExistence type="predicted"/>
<feature type="transmembrane region" description="Helical" evidence="3">
    <location>
        <begin position="463"/>
        <end position="482"/>
    </location>
</feature>
<evidence type="ECO:0000256" key="2">
    <source>
        <dbReference type="SAM" id="MobiDB-lite"/>
    </source>
</evidence>
<feature type="transmembrane region" description="Helical" evidence="3">
    <location>
        <begin position="360"/>
        <end position="379"/>
    </location>
</feature>
<feature type="compositionally biased region" description="Basic and acidic residues" evidence="2">
    <location>
        <begin position="217"/>
        <end position="236"/>
    </location>
</feature>
<feature type="transmembrane region" description="Helical" evidence="3">
    <location>
        <begin position="494"/>
        <end position="520"/>
    </location>
</feature>
<feature type="transmembrane region" description="Helical" evidence="3">
    <location>
        <begin position="399"/>
        <end position="417"/>
    </location>
</feature>
<evidence type="ECO:0000313" key="4">
    <source>
        <dbReference type="EMBL" id="MBB5598516.1"/>
    </source>
</evidence>
<feature type="compositionally biased region" description="Basic and acidic residues" evidence="2">
    <location>
        <begin position="56"/>
        <end position="73"/>
    </location>
</feature>